<evidence type="ECO:0000256" key="3">
    <source>
        <dbReference type="ARBA" id="ARBA00022448"/>
    </source>
</evidence>
<dbReference type="InterPro" id="IPR037066">
    <property type="entry name" value="Plug_dom_sf"/>
</dbReference>
<dbReference type="PANTHER" id="PTHR32552:SF68">
    <property type="entry name" value="FERRICHROME OUTER MEMBRANE TRANSPORTER_PHAGE RECEPTOR"/>
    <property type="match status" value="1"/>
</dbReference>
<dbReference type="Gene3D" id="2.170.130.10">
    <property type="entry name" value="TonB-dependent receptor, plug domain"/>
    <property type="match status" value="1"/>
</dbReference>
<accession>A0ABY7U267</accession>
<dbReference type="InterPro" id="IPR039426">
    <property type="entry name" value="TonB-dep_rcpt-like"/>
</dbReference>
<dbReference type="Pfam" id="PF07715">
    <property type="entry name" value="Plug"/>
    <property type="match status" value="1"/>
</dbReference>
<evidence type="ECO:0000256" key="10">
    <source>
        <dbReference type="ARBA" id="ARBA00023077"/>
    </source>
</evidence>
<organism evidence="19 20">
    <name type="scientific">Novosphingobium humi</name>
    <dbReference type="NCBI Taxonomy" id="2282397"/>
    <lineage>
        <taxon>Bacteria</taxon>
        <taxon>Pseudomonadati</taxon>
        <taxon>Pseudomonadota</taxon>
        <taxon>Alphaproteobacteria</taxon>
        <taxon>Sphingomonadales</taxon>
        <taxon>Sphingomonadaceae</taxon>
        <taxon>Novosphingobium</taxon>
    </lineage>
</organism>
<dbReference type="InterPro" id="IPR000531">
    <property type="entry name" value="Beta-barrel_TonB"/>
</dbReference>
<keyword evidence="7 16" id="KW-0732">Signal</keyword>
<reference evidence="19 20" key="1">
    <citation type="submission" date="2023-02" db="EMBL/GenBank/DDBJ databases">
        <title>Genome sequence of Novosphingobium humi KACC 19094.</title>
        <authorList>
            <person name="Kim S."/>
            <person name="Heo J."/>
            <person name="Kwon S.-W."/>
        </authorList>
    </citation>
    <scope>NUCLEOTIDE SEQUENCE [LARGE SCALE GENOMIC DNA]</scope>
    <source>
        <strain evidence="19 20">KACC 19094</strain>
    </source>
</reference>
<keyword evidence="10 15" id="KW-0798">TonB box</keyword>
<feature type="chain" id="PRO_5045229537" evidence="16">
    <location>
        <begin position="29"/>
        <end position="768"/>
    </location>
</feature>
<evidence type="ECO:0000256" key="11">
    <source>
        <dbReference type="ARBA" id="ARBA00023136"/>
    </source>
</evidence>
<evidence type="ECO:0000313" key="19">
    <source>
        <dbReference type="EMBL" id="WCT78279.1"/>
    </source>
</evidence>
<evidence type="ECO:0000256" key="1">
    <source>
        <dbReference type="ARBA" id="ARBA00004571"/>
    </source>
</evidence>
<comment type="subcellular location">
    <subcellularLocation>
        <location evidence="1 14">Cell outer membrane</location>
        <topology evidence="1 14">Multi-pass membrane protein</topology>
    </subcellularLocation>
</comment>
<dbReference type="SUPFAM" id="SSF56935">
    <property type="entry name" value="Porins"/>
    <property type="match status" value="1"/>
</dbReference>
<evidence type="ECO:0000256" key="8">
    <source>
        <dbReference type="ARBA" id="ARBA00023004"/>
    </source>
</evidence>
<evidence type="ECO:0000313" key="20">
    <source>
        <dbReference type="Proteomes" id="UP001218231"/>
    </source>
</evidence>
<keyword evidence="12 19" id="KW-0675">Receptor</keyword>
<evidence type="ECO:0000256" key="5">
    <source>
        <dbReference type="ARBA" id="ARBA00022496"/>
    </source>
</evidence>
<evidence type="ECO:0000256" key="13">
    <source>
        <dbReference type="ARBA" id="ARBA00023237"/>
    </source>
</evidence>
<keyword evidence="6 14" id="KW-0812">Transmembrane</keyword>
<evidence type="ECO:0000256" key="6">
    <source>
        <dbReference type="ARBA" id="ARBA00022692"/>
    </source>
</evidence>
<comment type="similarity">
    <text evidence="2 14 15">Belongs to the TonB-dependent receptor family.</text>
</comment>
<protein>
    <submittedName>
        <fullName evidence="19">TonB-dependent receptor</fullName>
    </submittedName>
</protein>
<feature type="domain" description="TonB-dependent receptor-like beta-barrel" evidence="17">
    <location>
        <begin position="256"/>
        <end position="734"/>
    </location>
</feature>
<keyword evidence="13 14" id="KW-0998">Cell outer membrane</keyword>
<keyword evidence="4 14" id="KW-1134">Transmembrane beta strand</keyword>
<dbReference type="InterPro" id="IPR012910">
    <property type="entry name" value="Plug_dom"/>
</dbReference>
<dbReference type="RefSeq" id="WP_273618609.1">
    <property type="nucleotide sequence ID" value="NZ_CP117417.1"/>
</dbReference>
<evidence type="ECO:0000256" key="16">
    <source>
        <dbReference type="SAM" id="SignalP"/>
    </source>
</evidence>
<dbReference type="Gene3D" id="2.40.170.20">
    <property type="entry name" value="TonB-dependent receptor, beta-barrel domain"/>
    <property type="match status" value="1"/>
</dbReference>
<dbReference type="PANTHER" id="PTHR32552">
    <property type="entry name" value="FERRICHROME IRON RECEPTOR-RELATED"/>
    <property type="match status" value="1"/>
</dbReference>
<keyword evidence="5" id="KW-0410">Iron transport</keyword>
<evidence type="ECO:0000256" key="9">
    <source>
        <dbReference type="ARBA" id="ARBA00023065"/>
    </source>
</evidence>
<evidence type="ECO:0000256" key="4">
    <source>
        <dbReference type="ARBA" id="ARBA00022452"/>
    </source>
</evidence>
<evidence type="ECO:0000259" key="18">
    <source>
        <dbReference type="Pfam" id="PF07715"/>
    </source>
</evidence>
<feature type="domain" description="TonB-dependent receptor plug" evidence="18">
    <location>
        <begin position="67"/>
        <end position="165"/>
    </location>
</feature>
<keyword evidence="11 14" id="KW-0472">Membrane</keyword>
<dbReference type="PROSITE" id="PS52016">
    <property type="entry name" value="TONB_DEPENDENT_REC_3"/>
    <property type="match status" value="1"/>
</dbReference>
<keyword evidence="8" id="KW-0408">Iron</keyword>
<dbReference type="NCBIfam" id="TIGR01783">
    <property type="entry name" value="TonB-siderophor"/>
    <property type="match status" value="1"/>
</dbReference>
<evidence type="ECO:0000259" key="17">
    <source>
        <dbReference type="Pfam" id="PF00593"/>
    </source>
</evidence>
<dbReference type="CDD" id="cd01347">
    <property type="entry name" value="ligand_gated_channel"/>
    <property type="match status" value="1"/>
</dbReference>
<keyword evidence="20" id="KW-1185">Reference proteome</keyword>
<name>A0ABY7U267_9SPHN</name>
<evidence type="ECO:0000256" key="2">
    <source>
        <dbReference type="ARBA" id="ARBA00009810"/>
    </source>
</evidence>
<evidence type="ECO:0000256" key="14">
    <source>
        <dbReference type="PROSITE-ProRule" id="PRU01360"/>
    </source>
</evidence>
<dbReference type="InterPro" id="IPR036942">
    <property type="entry name" value="Beta-barrel_TonB_sf"/>
</dbReference>
<evidence type="ECO:0000256" key="12">
    <source>
        <dbReference type="ARBA" id="ARBA00023170"/>
    </source>
</evidence>
<sequence length="768" mass="82272">MQSPLSGLLMGASLLPMAAFLMPSAAMAQTTQGAPENAKPTAPEIIVTGRFIASGAASATKQNVSTLETPFSVSAYTGDFMKAVQTTQVADLYRYMTGLQKAGSTGYDITLRGFSTTANDRNTVMVDGLPGLSVRFGSPPTVGTEHVEVVKGAASLLYGSVQPGGFVNMITKKPSAIASTEISARGTVGGSSRGSRVQGGDLAIDSTGALTGDGALLYRFVAQGSTDNYFRDRQYERGLYLAPSLTWHIGASSSLMLQVEYRKVKTSYANVYLLAPTRAGGTDVSWLAPYNTNYSSPTDNLREEGLTESLTFTHDFGQAVKWTVALRNVDHIDTASAFDINGYNKKDTTFSTLDLRARGQHNYRSYAFADTYLTIKGDTGPINHRLIVGASIGKEVDDFTRLQYCQINSPDKPNADATCNPTTAQYTISVQHPDFSGIPPLSYFGAGALSPKNRSRSYGINVDKGAYISDLITWLPQLKTTLGLRYATADQTQYANLLQTPPVPGDTHVSNSALLPQAGLIYQPTRHFSFYASYSTSFSPVPGGTQDVNGNFNFKPTRGTGYEVGAKTELGHGLLTATLALFRIDQTNIIVPSTSTACSTGSCSQQIGAARSRGIELEFTARPLPGWSLIGGWAHTLARVTQNNDPTSGPIPGGAMPNAPEDAVHLWSRYDFSAGALKNLGLGIGYSYTGTRIAYTPTVALPTPFTVPSYSVVDLGVYYTFNEHLHGTLKVNNLFDQYYYASGNVVSGMVNVIPGTPRTIMANLSYKL</sequence>
<feature type="signal peptide" evidence="16">
    <location>
        <begin position="1"/>
        <end position="28"/>
    </location>
</feature>
<dbReference type="Proteomes" id="UP001218231">
    <property type="component" value="Chromosome"/>
</dbReference>
<evidence type="ECO:0000256" key="15">
    <source>
        <dbReference type="RuleBase" id="RU003357"/>
    </source>
</evidence>
<gene>
    <name evidence="19" type="ORF">PQ457_04710</name>
</gene>
<keyword evidence="3 14" id="KW-0813">Transport</keyword>
<dbReference type="EMBL" id="CP117417">
    <property type="protein sequence ID" value="WCT78279.1"/>
    <property type="molecule type" value="Genomic_DNA"/>
</dbReference>
<dbReference type="InterPro" id="IPR010105">
    <property type="entry name" value="TonB_sidphr_rcpt"/>
</dbReference>
<proteinExistence type="inferred from homology"/>
<keyword evidence="9" id="KW-0406">Ion transport</keyword>
<evidence type="ECO:0000256" key="7">
    <source>
        <dbReference type="ARBA" id="ARBA00022729"/>
    </source>
</evidence>
<dbReference type="Pfam" id="PF00593">
    <property type="entry name" value="TonB_dep_Rec_b-barrel"/>
    <property type="match status" value="1"/>
</dbReference>